<dbReference type="Pfam" id="PF08447">
    <property type="entry name" value="PAS_3"/>
    <property type="match status" value="1"/>
</dbReference>
<dbReference type="EMBL" id="JAHHGM010000003">
    <property type="protein sequence ID" value="MBT2988210.1"/>
    <property type="molecule type" value="Genomic_DNA"/>
</dbReference>
<dbReference type="SUPFAM" id="SSF141868">
    <property type="entry name" value="EAL domain-like"/>
    <property type="match status" value="1"/>
</dbReference>
<evidence type="ECO:0000313" key="7">
    <source>
        <dbReference type="Proteomes" id="UP000770889"/>
    </source>
</evidence>
<dbReference type="Pfam" id="PF13426">
    <property type="entry name" value="PAS_9"/>
    <property type="match status" value="1"/>
</dbReference>
<dbReference type="SMART" id="SM00065">
    <property type="entry name" value="GAF"/>
    <property type="match status" value="1"/>
</dbReference>
<evidence type="ECO:0000256" key="1">
    <source>
        <dbReference type="ARBA" id="ARBA00001946"/>
    </source>
</evidence>
<evidence type="ECO:0000259" key="4">
    <source>
        <dbReference type="PROSITE" id="PS50883"/>
    </source>
</evidence>
<feature type="domain" description="EAL" evidence="4">
    <location>
        <begin position="737"/>
        <end position="991"/>
    </location>
</feature>
<dbReference type="InterPro" id="IPR001633">
    <property type="entry name" value="EAL_dom"/>
</dbReference>
<evidence type="ECO:0000259" key="3">
    <source>
        <dbReference type="PROSITE" id="PS50113"/>
    </source>
</evidence>
<evidence type="ECO:0000259" key="5">
    <source>
        <dbReference type="PROSITE" id="PS50887"/>
    </source>
</evidence>
<dbReference type="Pfam" id="PF13185">
    <property type="entry name" value="GAF_2"/>
    <property type="match status" value="1"/>
</dbReference>
<dbReference type="SUPFAM" id="SSF55785">
    <property type="entry name" value="PYP-like sensor domain (PAS domain)"/>
    <property type="match status" value="2"/>
</dbReference>
<accession>A0A944M6V0</accession>
<dbReference type="Pfam" id="PF00990">
    <property type="entry name" value="GGDEF"/>
    <property type="match status" value="1"/>
</dbReference>
<dbReference type="InterPro" id="IPR035965">
    <property type="entry name" value="PAS-like_dom_sf"/>
</dbReference>
<feature type="domain" description="PAS" evidence="2">
    <location>
        <begin position="438"/>
        <end position="482"/>
    </location>
</feature>
<dbReference type="InterPro" id="IPR029787">
    <property type="entry name" value="Nucleotide_cyclase"/>
</dbReference>
<dbReference type="InterPro" id="IPR001610">
    <property type="entry name" value="PAC"/>
</dbReference>
<dbReference type="CDD" id="cd01948">
    <property type="entry name" value="EAL"/>
    <property type="match status" value="1"/>
</dbReference>
<name>A0A944M6V0_9GAMM</name>
<dbReference type="AlphaFoldDB" id="A0A944M6V0"/>
<dbReference type="SMART" id="SM00091">
    <property type="entry name" value="PAS"/>
    <property type="match status" value="3"/>
</dbReference>
<feature type="domain" description="GGDEF" evidence="5">
    <location>
        <begin position="595"/>
        <end position="728"/>
    </location>
</feature>
<feature type="domain" description="PAC" evidence="3">
    <location>
        <begin position="511"/>
        <end position="563"/>
    </location>
</feature>
<dbReference type="Proteomes" id="UP000770889">
    <property type="component" value="Unassembled WGS sequence"/>
</dbReference>
<sequence>MSKKSKSKLPRGIDHYLCEDYPQELLHQLNFGVAVYQPVENGRDFIFVDINPAVETTDRVERTALIGRRVTEVFPGVEEFGLLDVFRRVMESGISETMGPTEYQDERIRGWRMNHVYRLPCGYVTAVYEDITKEIDNERALLASEERYRLLTESSLDGIWDWDLVRNTLYLSPRWKMQLGYQDHELENHIDTWKDRLHPDDQARVLEHLEQYLASPLPIWREEFRLKHKRGDYIWLMARGSAVMNAENRVVRILGVHIDINRRKQAEETSALIQRRLEASLELSKNAPSVTEREIVQTALEQASSLTQSSVGYLHFVNDDQETIELVTWSKQTLLHCEAAFDSHYPLSKAGVWADCVRTRKPQIHNDYQSMEGRKGYPEGHIHLLRHLSVPVIDGNKVRLVIGVGNKTEPYNDLDVQQISLLVSDLWRLIEKKRSDEKLKQAAAVLESTQEAVTITDTVPRIVAINRAFSEITGYQEEEVLGCNPSVLKSGRHNQDFYRQMWDQLHNAGHWQGEIWNRRKSGEIYPEWLNISAIHDDDGLTTHYVAVFSDISALKQSEQQLERMAHYDPLTGLPNRILLFSRIEHALQRARRSKNEVALLFLDLDNFKVVNDSLGHPTGDKLLKLLAERFANRLREEDTIARIGGDEFVVLIEDVVTESVVADIAKALLDEIKEPIQFEGHELSVGASVGISIYPQNGENATDLIKNADAAMYLAKDSGRNSFKFYTPKLTEEAQFRLRLEADLHVALQSDQIVPYYQPIVSVADGSIVGAEALARWIGSGEEPLMPGRFIPVAEESGLIDEIAAVIFQQACIDLESWQLPDHQSFRLALNISPHQFRGFRLVDEITNKLSKFRIPVDRIELELTESILMQDTEQSMMKIRQLSEMGLTMTIDDFGTGYSSLAYLTRFPIDKLKIDRSFIQKIHAEDENEVIVSTIHAMAHNLNMQVTAEGVETALQLAKLRNLGCDYYQGYFFSRPVPANAFHRLLRDNAVKD</sequence>
<dbReference type="Gene3D" id="3.30.70.270">
    <property type="match status" value="1"/>
</dbReference>
<dbReference type="NCBIfam" id="TIGR00254">
    <property type="entry name" value="GGDEF"/>
    <property type="match status" value="1"/>
</dbReference>
<evidence type="ECO:0000313" key="6">
    <source>
        <dbReference type="EMBL" id="MBT2988210.1"/>
    </source>
</evidence>
<dbReference type="InterPro" id="IPR043128">
    <property type="entry name" value="Rev_trsase/Diguanyl_cyclase"/>
</dbReference>
<dbReference type="SUPFAM" id="SSF55781">
    <property type="entry name" value="GAF domain-like"/>
    <property type="match status" value="1"/>
</dbReference>
<dbReference type="NCBIfam" id="TIGR00229">
    <property type="entry name" value="sensory_box"/>
    <property type="match status" value="2"/>
</dbReference>
<dbReference type="InterPro" id="IPR013655">
    <property type="entry name" value="PAS_fold_3"/>
</dbReference>
<dbReference type="PROSITE" id="PS50113">
    <property type="entry name" value="PAC"/>
    <property type="match status" value="2"/>
</dbReference>
<dbReference type="InterPro" id="IPR000014">
    <property type="entry name" value="PAS"/>
</dbReference>
<dbReference type="Gene3D" id="3.20.20.450">
    <property type="entry name" value="EAL domain"/>
    <property type="match status" value="1"/>
</dbReference>
<protein>
    <submittedName>
        <fullName evidence="6">EAL domain-containing protein</fullName>
    </submittedName>
</protein>
<dbReference type="SMART" id="SM00267">
    <property type="entry name" value="GGDEF"/>
    <property type="match status" value="1"/>
</dbReference>
<dbReference type="CDD" id="cd01949">
    <property type="entry name" value="GGDEF"/>
    <property type="match status" value="1"/>
</dbReference>
<dbReference type="PROSITE" id="PS50883">
    <property type="entry name" value="EAL"/>
    <property type="match status" value="1"/>
</dbReference>
<organism evidence="6 7">
    <name type="scientific">Candidatus Thiodiazotropha taylori</name>
    <dbReference type="NCBI Taxonomy" id="2792791"/>
    <lineage>
        <taxon>Bacteria</taxon>
        <taxon>Pseudomonadati</taxon>
        <taxon>Pseudomonadota</taxon>
        <taxon>Gammaproteobacteria</taxon>
        <taxon>Chromatiales</taxon>
        <taxon>Sedimenticolaceae</taxon>
        <taxon>Candidatus Thiodiazotropha</taxon>
    </lineage>
</organism>
<dbReference type="CDD" id="cd00130">
    <property type="entry name" value="PAS"/>
    <property type="match status" value="2"/>
</dbReference>
<comment type="cofactor">
    <cofactor evidence="1">
        <name>Mg(2+)</name>
        <dbReference type="ChEBI" id="CHEBI:18420"/>
    </cofactor>
</comment>
<dbReference type="PROSITE" id="PS50112">
    <property type="entry name" value="PAS"/>
    <property type="match status" value="2"/>
</dbReference>
<dbReference type="GO" id="GO:0003824">
    <property type="term" value="F:catalytic activity"/>
    <property type="evidence" value="ECO:0007669"/>
    <property type="project" value="UniProtKB-ARBA"/>
</dbReference>
<dbReference type="InterPro" id="IPR000160">
    <property type="entry name" value="GGDEF_dom"/>
</dbReference>
<evidence type="ECO:0000259" key="2">
    <source>
        <dbReference type="PROSITE" id="PS50112"/>
    </source>
</evidence>
<gene>
    <name evidence="6" type="ORF">KME65_04540</name>
</gene>
<dbReference type="Gene3D" id="3.30.450.40">
    <property type="match status" value="1"/>
</dbReference>
<dbReference type="InterPro" id="IPR000700">
    <property type="entry name" value="PAS-assoc_C"/>
</dbReference>
<feature type="domain" description="PAS" evidence="2">
    <location>
        <begin position="144"/>
        <end position="216"/>
    </location>
</feature>
<dbReference type="Gene3D" id="3.30.450.20">
    <property type="entry name" value="PAS domain"/>
    <property type="match status" value="3"/>
</dbReference>
<dbReference type="PROSITE" id="PS50887">
    <property type="entry name" value="GGDEF"/>
    <property type="match status" value="1"/>
</dbReference>
<dbReference type="SUPFAM" id="SSF55073">
    <property type="entry name" value="Nucleotide cyclase"/>
    <property type="match status" value="1"/>
</dbReference>
<dbReference type="InterPro" id="IPR035919">
    <property type="entry name" value="EAL_sf"/>
</dbReference>
<dbReference type="Pfam" id="PF00563">
    <property type="entry name" value="EAL"/>
    <property type="match status" value="1"/>
</dbReference>
<feature type="domain" description="PAC" evidence="3">
    <location>
        <begin position="220"/>
        <end position="272"/>
    </location>
</feature>
<dbReference type="InterPro" id="IPR003018">
    <property type="entry name" value="GAF"/>
</dbReference>
<dbReference type="PANTHER" id="PTHR44757">
    <property type="entry name" value="DIGUANYLATE CYCLASE DGCP"/>
    <property type="match status" value="1"/>
</dbReference>
<proteinExistence type="predicted"/>
<comment type="caution">
    <text evidence="6">The sequence shown here is derived from an EMBL/GenBank/DDBJ whole genome shotgun (WGS) entry which is preliminary data.</text>
</comment>
<dbReference type="SMART" id="SM00052">
    <property type="entry name" value="EAL"/>
    <property type="match status" value="1"/>
</dbReference>
<dbReference type="InterPro" id="IPR052155">
    <property type="entry name" value="Biofilm_reg_signaling"/>
</dbReference>
<dbReference type="InterPro" id="IPR029016">
    <property type="entry name" value="GAF-like_dom_sf"/>
</dbReference>
<reference evidence="6 7" key="1">
    <citation type="submission" date="2021-05" db="EMBL/GenBank/DDBJ databases">
        <title>Genetic and Functional Diversity in Clade A Lucinid endosymbionts from the Bahamas.</title>
        <authorList>
            <person name="Giani N.M."/>
            <person name="Engel A.S."/>
            <person name="Campbell B.J."/>
        </authorList>
    </citation>
    <scope>NUCLEOTIDE SEQUENCE [LARGE SCALE GENOMIC DNA]</scope>
    <source>
        <strain evidence="6">LUC16012Gg_MoonRockCtena</strain>
    </source>
</reference>
<dbReference type="SMART" id="SM00086">
    <property type="entry name" value="PAC"/>
    <property type="match status" value="2"/>
</dbReference>
<dbReference type="PANTHER" id="PTHR44757:SF2">
    <property type="entry name" value="BIOFILM ARCHITECTURE MAINTENANCE PROTEIN MBAA"/>
    <property type="match status" value="1"/>
</dbReference>
<dbReference type="FunFam" id="3.30.70.270:FF:000001">
    <property type="entry name" value="Diguanylate cyclase domain protein"/>
    <property type="match status" value="1"/>
</dbReference>